<comment type="similarity">
    <text evidence="2 9">Belongs to the peptidase M76 family.</text>
</comment>
<evidence type="ECO:0000256" key="4">
    <source>
        <dbReference type="ARBA" id="ARBA00022670"/>
    </source>
</evidence>
<keyword evidence="6 9" id="KW-0378">Hydrolase</keyword>
<evidence type="ECO:0000256" key="5">
    <source>
        <dbReference type="ARBA" id="ARBA00022723"/>
    </source>
</evidence>
<comment type="subcellular location">
    <subcellularLocation>
        <location evidence="1 9">Mitochondrion inner membrane</location>
        <topology evidence="1 9">Peripheral membrane protein</topology>
        <orientation evidence="1 9">Intermembrane side</orientation>
    </subcellularLocation>
</comment>
<dbReference type="GO" id="GO:0046872">
    <property type="term" value="F:metal ion binding"/>
    <property type="evidence" value="ECO:0007669"/>
    <property type="project" value="UniProtKB-KW"/>
</dbReference>
<dbReference type="GO" id="GO:0033615">
    <property type="term" value="P:mitochondrial proton-transporting ATP synthase complex assembly"/>
    <property type="evidence" value="ECO:0007669"/>
    <property type="project" value="TreeGrafter"/>
</dbReference>
<evidence type="ECO:0000256" key="7">
    <source>
        <dbReference type="ARBA" id="ARBA00023049"/>
    </source>
</evidence>
<dbReference type="Pfam" id="PF09768">
    <property type="entry name" value="Peptidase_M76"/>
    <property type="match status" value="1"/>
</dbReference>
<keyword evidence="9" id="KW-0496">Mitochondrion</keyword>
<organism evidence="10 11">
    <name type="scientific">Exophiala viscosa</name>
    <dbReference type="NCBI Taxonomy" id="2486360"/>
    <lineage>
        <taxon>Eukaryota</taxon>
        <taxon>Fungi</taxon>
        <taxon>Dikarya</taxon>
        <taxon>Ascomycota</taxon>
        <taxon>Pezizomycotina</taxon>
        <taxon>Eurotiomycetes</taxon>
        <taxon>Chaetothyriomycetidae</taxon>
        <taxon>Chaetothyriales</taxon>
        <taxon>Herpotrichiellaceae</taxon>
        <taxon>Exophiala</taxon>
    </lineage>
</organism>
<dbReference type="EC" id="3.4.24.-" evidence="9"/>
<proteinExistence type="inferred from homology"/>
<evidence type="ECO:0000256" key="6">
    <source>
        <dbReference type="ARBA" id="ARBA00022801"/>
    </source>
</evidence>
<keyword evidence="5 9" id="KW-0479">Metal-binding</keyword>
<dbReference type="PANTHER" id="PTHR21711">
    <property type="entry name" value="MITOCHONDRIAL INNER MEMBRANE PROTEASE"/>
    <property type="match status" value="1"/>
</dbReference>
<evidence type="ECO:0000256" key="8">
    <source>
        <dbReference type="ARBA" id="ARBA00025322"/>
    </source>
</evidence>
<keyword evidence="11" id="KW-1185">Reference proteome</keyword>
<keyword evidence="7 9" id="KW-0482">Metalloprotease</keyword>
<dbReference type="EMBL" id="MU404360">
    <property type="protein sequence ID" value="KAI1609330.1"/>
    <property type="molecule type" value="Genomic_DNA"/>
</dbReference>
<dbReference type="InterPro" id="IPR019165">
    <property type="entry name" value="Peptidase_M76_ATP23"/>
</dbReference>
<evidence type="ECO:0000313" key="10">
    <source>
        <dbReference type="EMBL" id="KAI1609330.1"/>
    </source>
</evidence>
<dbReference type="GO" id="GO:0004222">
    <property type="term" value="F:metalloendopeptidase activity"/>
    <property type="evidence" value="ECO:0007669"/>
    <property type="project" value="InterPro"/>
</dbReference>
<gene>
    <name evidence="10" type="ORF">EDD36DRAFT_387409</name>
</gene>
<evidence type="ECO:0000256" key="2">
    <source>
        <dbReference type="ARBA" id="ARBA00009915"/>
    </source>
</evidence>
<name>A0AAN6DMI3_9EURO</name>
<comment type="caution">
    <text evidence="10">The sequence shown here is derived from an EMBL/GenBank/DDBJ whole genome shotgun (WGS) entry which is preliminary data.</text>
</comment>
<keyword evidence="4 9" id="KW-0645">Protease</keyword>
<dbReference type="AlphaFoldDB" id="A0AAN6DMI3"/>
<evidence type="ECO:0000256" key="3">
    <source>
        <dbReference type="ARBA" id="ARBA00014615"/>
    </source>
</evidence>
<dbReference type="GO" id="GO:0034982">
    <property type="term" value="P:mitochondrial protein processing"/>
    <property type="evidence" value="ECO:0007669"/>
    <property type="project" value="TreeGrafter"/>
</dbReference>
<sequence>MSEEGVKAYWDDADRRFAKIDCKRCEDQRDYLLKFSPIIRYMKDNIQKLGGDVGSHNIRCRSCRGGGLGGFDHEYGIVLCANRLEQRSMLEDVMAHEMVHAYDHLRFKTSISEDDDLRHSACSEIRASNLSGECRWSNEFFRNHVGAFTNHHQDCVRRRAVESMRKRPGIKDDVHAVKIVNEVWDSCFRDTRPFDEIYR</sequence>
<dbReference type="Proteomes" id="UP001203852">
    <property type="component" value="Unassembled WGS sequence"/>
</dbReference>
<dbReference type="GO" id="GO:0005743">
    <property type="term" value="C:mitochondrial inner membrane"/>
    <property type="evidence" value="ECO:0007669"/>
    <property type="project" value="UniProtKB-SubCell"/>
</dbReference>
<keyword evidence="9" id="KW-0472">Membrane</keyword>
<keyword evidence="9" id="KW-0999">Mitochondrion inner membrane</keyword>
<reference evidence="10" key="1">
    <citation type="journal article" date="2022" name="bioRxiv">
        <title>Deciphering the potential niche of two novel black yeast fungi from a biological soil crust based on their genomes, phenotypes, and melanin regulation.</title>
        <authorList>
            <consortium name="DOE Joint Genome Institute"/>
            <person name="Carr E.C."/>
            <person name="Barton Q."/>
            <person name="Grambo S."/>
            <person name="Sullivan M."/>
            <person name="Renfro C.M."/>
            <person name="Kuo A."/>
            <person name="Pangilinan J."/>
            <person name="Lipzen A."/>
            <person name="Keymanesh K."/>
            <person name="Savage E."/>
            <person name="Barry K."/>
            <person name="Grigoriev I.V."/>
            <person name="Riekhof W.R."/>
            <person name="Harris S.S."/>
        </authorList>
    </citation>
    <scope>NUCLEOTIDE SEQUENCE</scope>
    <source>
        <strain evidence="10">JF 03-4F</strain>
    </source>
</reference>
<comment type="function">
    <text evidence="8">Has a dual role in the assembly of mitochondrial ATPase. Acts as a protease that removes N-terminal residues of mitochondrial ATPase CF(0) subunit 6 at the intermembrane space side. Also involved in the correct assembly of the membrane-embedded ATPase CF(0) particle, probably mediating association of subunit 6 with the subunit 9 ring.</text>
</comment>
<evidence type="ECO:0000313" key="11">
    <source>
        <dbReference type="Proteomes" id="UP001203852"/>
    </source>
</evidence>
<dbReference type="PANTHER" id="PTHR21711:SF0">
    <property type="entry name" value="MITOCHONDRIAL INNER MEMBRANE PROTEASE ATP23 HOMOLOG"/>
    <property type="match status" value="1"/>
</dbReference>
<evidence type="ECO:0000256" key="9">
    <source>
        <dbReference type="RuleBase" id="RU364057"/>
    </source>
</evidence>
<evidence type="ECO:0000256" key="1">
    <source>
        <dbReference type="ARBA" id="ARBA00004137"/>
    </source>
</evidence>
<accession>A0AAN6DMI3</accession>
<protein>
    <recommendedName>
        <fullName evidence="3 9">Mitochondrial inner membrane protease ATP23</fullName>
        <ecNumber evidence="9">3.4.24.-</ecNumber>
    </recommendedName>
</protein>